<protein>
    <submittedName>
        <fullName evidence="2">Uncharacterized protein</fullName>
    </submittedName>
</protein>
<dbReference type="Proteomes" id="UP001608902">
    <property type="component" value="Unassembled WGS sequence"/>
</dbReference>
<accession>A0ABD6E7D3</accession>
<keyword evidence="1" id="KW-0472">Membrane</keyword>
<evidence type="ECO:0000256" key="1">
    <source>
        <dbReference type="SAM" id="Phobius"/>
    </source>
</evidence>
<gene>
    <name evidence="2" type="ORF">AB6A40_000003</name>
</gene>
<feature type="transmembrane region" description="Helical" evidence="1">
    <location>
        <begin position="121"/>
        <end position="148"/>
    </location>
</feature>
<reference evidence="2 3" key="1">
    <citation type="submission" date="2024-08" db="EMBL/GenBank/DDBJ databases">
        <title>Gnathostoma spinigerum genome.</title>
        <authorList>
            <person name="Gonzalez-Bertolin B."/>
            <person name="Monzon S."/>
            <person name="Zaballos A."/>
            <person name="Jimenez P."/>
            <person name="Dekumyoy P."/>
            <person name="Varona S."/>
            <person name="Cuesta I."/>
            <person name="Sumanam S."/>
            <person name="Adisakwattana P."/>
            <person name="Gasser R.B."/>
            <person name="Hernandez-Gonzalez A."/>
            <person name="Young N.D."/>
            <person name="Perteguer M.J."/>
        </authorList>
    </citation>
    <scope>NUCLEOTIDE SEQUENCE [LARGE SCALE GENOMIC DNA]</scope>
    <source>
        <strain evidence="2">AL3</strain>
        <tissue evidence="2">Liver</tissue>
    </source>
</reference>
<sequence length="339" mass="39132">MVLPVWANFWLATLYLIFDLFGFVSTAAVIYAITEHRYSTDLFHRLLAIICVSNCIQLGSYFVGDFTRIIGFNLLYSSLNLILGSLSFACRIFAVMMLYCLSICCYVYISPKILKQFLVYFCKFNVICCSVMGIMSFFIYISLGFQFGAPNQWVVDPKTEVALQFCKYDTILCVTICLFSCAIHLFAHILLSFTHHIRMTDSIREQMQLRIFNHTEIYVSFQTVLILVEPSGCLFVSPVWPEFGRFFFQCYHVLLPFIFMHSNRSIYDRMNRFWTILDIFKKSTAPFVCVDGTFDIAHSNGQNSSQYAKTNADNMDSLVLLRCENSIHVDLDDQLEVSL</sequence>
<evidence type="ECO:0000313" key="2">
    <source>
        <dbReference type="EMBL" id="MFH4973294.1"/>
    </source>
</evidence>
<organism evidence="2 3">
    <name type="scientific">Gnathostoma spinigerum</name>
    <dbReference type="NCBI Taxonomy" id="75299"/>
    <lineage>
        <taxon>Eukaryota</taxon>
        <taxon>Metazoa</taxon>
        <taxon>Ecdysozoa</taxon>
        <taxon>Nematoda</taxon>
        <taxon>Chromadorea</taxon>
        <taxon>Rhabditida</taxon>
        <taxon>Spirurina</taxon>
        <taxon>Gnathostomatomorpha</taxon>
        <taxon>Gnathostomatoidea</taxon>
        <taxon>Gnathostomatidae</taxon>
        <taxon>Gnathostoma</taxon>
    </lineage>
</organism>
<evidence type="ECO:0000313" key="3">
    <source>
        <dbReference type="Proteomes" id="UP001608902"/>
    </source>
</evidence>
<keyword evidence="1" id="KW-0812">Transmembrane</keyword>
<feature type="transmembrane region" description="Helical" evidence="1">
    <location>
        <begin position="83"/>
        <end position="109"/>
    </location>
</feature>
<keyword evidence="1" id="KW-1133">Transmembrane helix</keyword>
<feature type="transmembrane region" description="Helical" evidence="1">
    <location>
        <begin position="12"/>
        <end position="34"/>
    </location>
</feature>
<feature type="transmembrane region" description="Helical" evidence="1">
    <location>
        <begin position="215"/>
        <end position="240"/>
    </location>
</feature>
<proteinExistence type="predicted"/>
<feature type="transmembrane region" description="Helical" evidence="1">
    <location>
        <begin position="46"/>
        <end position="63"/>
    </location>
</feature>
<dbReference type="AlphaFoldDB" id="A0ABD6E7D3"/>
<dbReference type="EMBL" id="JBGFUD010000001">
    <property type="protein sequence ID" value="MFH4973294.1"/>
    <property type="molecule type" value="Genomic_DNA"/>
</dbReference>
<keyword evidence="3" id="KW-1185">Reference proteome</keyword>
<comment type="caution">
    <text evidence="2">The sequence shown here is derived from an EMBL/GenBank/DDBJ whole genome shotgun (WGS) entry which is preliminary data.</text>
</comment>
<feature type="transmembrane region" description="Helical" evidence="1">
    <location>
        <begin position="168"/>
        <end position="194"/>
    </location>
</feature>
<name>A0ABD6E7D3_9BILA</name>